<dbReference type="STRING" id="380248.SAMN05216251_102372"/>
<gene>
    <name evidence="2" type="ORF">SAMN05216251_102372</name>
</gene>
<evidence type="ECO:0000313" key="2">
    <source>
        <dbReference type="EMBL" id="SFE28474.1"/>
    </source>
</evidence>
<dbReference type="AlphaFoldDB" id="A0A1I1Z9E4"/>
<dbReference type="EMBL" id="FONG01000002">
    <property type="protein sequence ID" value="SFE28474.1"/>
    <property type="molecule type" value="Genomic_DNA"/>
</dbReference>
<dbReference type="Proteomes" id="UP000199323">
    <property type="component" value="Unassembled WGS sequence"/>
</dbReference>
<evidence type="ECO:0000256" key="1">
    <source>
        <dbReference type="SAM" id="MobiDB-lite"/>
    </source>
</evidence>
<organism evidence="2 3">
    <name type="scientific">Actinacidiphila alni</name>
    <dbReference type="NCBI Taxonomy" id="380248"/>
    <lineage>
        <taxon>Bacteria</taxon>
        <taxon>Bacillati</taxon>
        <taxon>Actinomycetota</taxon>
        <taxon>Actinomycetes</taxon>
        <taxon>Kitasatosporales</taxon>
        <taxon>Streptomycetaceae</taxon>
        <taxon>Actinacidiphila</taxon>
    </lineage>
</organism>
<keyword evidence="3" id="KW-1185">Reference proteome</keyword>
<evidence type="ECO:0000313" key="3">
    <source>
        <dbReference type="Proteomes" id="UP000199323"/>
    </source>
</evidence>
<name>A0A1I1Z9E4_9ACTN</name>
<accession>A0A1I1Z9E4</accession>
<feature type="region of interest" description="Disordered" evidence="1">
    <location>
        <begin position="300"/>
        <end position="322"/>
    </location>
</feature>
<sequence length="379" mass="40330">MIASPAMLVSGGLVLAGLVVWRAVRHLRRGTPAIRVAALAAVGCTAYSADTSWRFAADYLDMAGAVERAAMFGAAELSLFATALMARQNLNGPNAAPGVPGVLVWAITGVQIIPAYAESGPVGGTVRAFVGPVMAAMLWHLAMGIELRHRKPEASSNGFGALVARELRERLLSRLGVAERHRDAAQITRDRATVRAVALASRLAEMSPAQRDKRRGRRIARRLSVAVARASVGSDREQRRVLLDQLAARRNAAALATIELASPWGERSPDPAASALAARTRDEMARATASIRRYPRTLFTDLPPVDGAEGGSRSPERAAPAKLGTAEAMAAIERGWADGLSVRETARRATRAPSYVHDVFVRLDTERGGRSLNGSASRG</sequence>
<dbReference type="RefSeq" id="WP_245795719.1">
    <property type="nucleotide sequence ID" value="NZ_FONG01000002.1"/>
</dbReference>
<reference evidence="2 3" key="1">
    <citation type="submission" date="2016-10" db="EMBL/GenBank/DDBJ databases">
        <authorList>
            <person name="de Groot N.N."/>
        </authorList>
    </citation>
    <scope>NUCLEOTIDE SEQUENCE [LARGE SCALE GENOMIC DNA]</scope>
    <source>
        <strain evidence="2 3">CGMCC 4.3510</strain>
    </source>
</reference>
<protein>
    <submittedName>
        <fullName evidence="2">Uncharacterized protein</fullName>
    </submittedName>
</protein>
<proteinExistence type="predicted"/>